<keyword evidence="3" id="KW-0804">Transcription</keyword>
<feature type="transmembrane region" description="Helical" evidence="4">
    <location>
        <begin position="171"/>
        <end position="189"/>
    </location>
</feature>
<dbReference type="SMART" id="SM00421">
    <property type="entry name" value="HTH_LUXR"/>
    <property type="match status" value="1"/>
</dbReference>
<dbReference type="PANTHER" id="PTHR44688">
    <property type="entry name" value="DNA-BINDING TRANSCRIPTIONAL ACTIVATOR DEVR_DOSR"/>
    <property type="match status" value="1"/>
</dbReference>
<dbReference type="InterPro" id="IPR036388">
    <property type="entry name" value="WH-like_DNA-bd_sf"/>
</dbReference>
<reference evidence="6 7" key="1">
    <citation type="journal article" date="2019" name="Microbiol. Resour. Announc.">
        <title>Draft Genome Sequences of Type Strains of Gordonibacter faecihominis, Paraeggerthella hongkongensis, Parvibacter caecicola,Slackia equolifaciens, Slackia faecicanis, and Slackia isoflavoniconvertens.</title>
        <authorList>
            <person name="Danylec N."/>
            <person name="Stoll D.A."/>
            <person name="Dotsch A."/>
            <person name="Huch M."/>
        </authorList>
    </citation>
    <scope>NUCLEOTIDE SEQUENCE [LARGE SCALE GENOMIC DNA]</scope>
    <source>
        <strain evidence="6 7">DSM 18785</strain>
    </source>
</reference>
<comment type="caution">
    <text evidence="6">The sequence shown here is derived from an EMBL/GenBank/DDBJ whole genome shotgun (WGS) entry which is preliminary data.</text>
</comment>
<evidence type="ECO:0000256" key="4">
    <source>
        <dbReference type="SAM" id="Phobius"/>
    </source>
</evidence>
<dbReference type="PRINTS" id="PR00038">
    <property type="entry name" value="HTHLUXR"/>
</dbReference>
<feature type="transmembrane region" description="Helical" evidence="4">
    <location>
        <begin position="361"/>
        <end position="379"/>
    </location>
</feature>
<feature type="transmembrane region" description="Helical" evidence="4">
    <location>
        <begin position="117"/>
        <end position="139"/>
    </location>
</feature>
<keyword evidence="4" id="KW-0812">Transmembrane</keyword>
<dbReference type="PROSITE" id="PS51257">
    <property type="entry name" value="PROKAR_LIPOPROTEIN"/>
    <property type="match status" value="1"/>
</dbReference>
<keyword evidence="4" id="KW-0472">Membrane</keyword>
<protein>
    <recommendedName>
        <fullName evidence="5">HTH luxR-type domain-containing protein</fullName>
    </recommendedName>
</protein>
<feature type="transmembrane region" description="Helical" evidence="4">
    <location>
        <begin position="221"/>
        <end position="238"/>
    </location>
</feature>
<proteinExistence type="predicted"/>
<keyword evidence="4" id="KW-1133">Transmembrane helix</keyword>
<dbReference type="CDD" id="cd06170">
    <property type="entry name" value="LuxR_C_like"/>
    <property type="match status" value="1"/>
</dbReference>
<feature type="transmembrane region" description="Helical" evidence="4">
    <location>
        <begin position="250"/>
        <end position="269"/>
    </location>
</feature>
<evidence type="ECO:0000259" key="5">
    <source>
        <dbReference type="PROSITE" id="PS50043"/>
    </source>
</evidence>
<evidence type="ECO:0000256" key="2">
    <source>
        <dbReference type="ARBA" id="ARBA00023125"/>
    </source>
</evidence>
<dbReference type="PANTHER" id="PTHR44688:SF16">
    <property type="entry name" value="DNA-BINDING TRANSCRIPTIONAL ACTIVATOR DEVR_DOSR"/>
    <property type="match status" value="1"/>
</dbReference>
<dbReference type="EMBL" id="QICA01000012">
    <property type="protein sequence ID" value="RNL37526.1"/>
    <property type="molecule type" value="Genomic_DNA"/>
</dbReference>
<evidence type="ECO:0000313" key="6">
    <source>
        <dbReference type="EMBL" id="RNL37526.1"/>
    </source>
</evidence>
<accession>A0A3N0AT91</accession>
<evidence type="ECO:0000313" key="7">
    <source>
        <dbReference type="Proteomes" id="UP000278327"/>
    </source>
</evidence>
<feature type="transmembrane region" description="Helical" evidence="4">
    <location>
        <begin position="329"/>
        <end position="355"/>
    </location>
</feature>
<dbReference type="PROSITE" id="PS50043">
    <property type="entry name" value="HTH_LUXR_2"/>
    <property type="match status" value="1"/>
</dbReference>
<dbReference type="InterPro" id="IPR016032">
    <property type="entry name" value="Sig_transdc_resp-reg_C-effctor"/>
</dbReference>
<gene>
    <name evidence="6" type="ORF">DMP10_07820</name>
</gene>
<evidence type="ECO:0000256" key="1">
    <source>
        <dbReference type="ARBA" id="ARBA00023015"/>
    </source>
</evidence>
<sequence length="484" mass="52168">MKHLRDTIAGLRLGFEEHFRSAGSISLFVGLSCNLAFVGQVYFWPAMWHTSAFMFSYTDASYVAEVLCALMLGRRLRQSGRLAVGSRWLWALALLVQASLVLYCVLFGAGIHVPEPVNWVCGAIFGVYLPVAMTSWFAVHIDRRSFSVIWNIVLAGVFASFVIWVFSGLEAVKLCVCMGVLMFVGTFVLSRKLRSERVKERDDAAAPAAAPADAFRYPASATFLFSFSFITAIAFAGIGGDSASYASGDFFAPMLLICAVVLLANAAVLPLTTIAVPAIIVAVIAASYLHLEPALSFDLAALGMFLFLAYAVVLLCASAQGSRRRTLAAFTSLMVAFAAGCLVGRLCMALCFAFVEQFASNIMVLLSILAANAAMIILVRRGVTPTRSAELFEGEQATGDLDAARRAKVDRVAAACGLGEREKEVLTLLLEGCSASEVASAMVVANGTAKSHIRHVYKKLGVHSRDELFEKLGIEREEKSKQSV</sequence>
<dbReference type="RefSeq" id="WP_117284602.1">
    <property type="nucleotide sequence ID" value="NZ_JAMTCE010000002.1"/>
</dbReference>
<keyword evidence="7" id="KW-1185">Reference proteome</keyword>
<dbReference type="SUPFAM" id="SSF46894">
    <property type="entry name" value="C-terminal effector domain of the bipartite response regulators"/>
    <property type="match status" value="1"/>
</dbReference>
<dbReference type="Proteomes" id="UP000278327">
    <property type="component" value="Unassembled WGS sequence"/>
</dbReference>
<dbReference type="Gene3D" id="1.10.10.10">
    <property type="entry name" value="Winged helix-like DNA-binding domain superfamily/Winged helix DNA-binding domain"/>
    <property type="match status" value="1"/>
</dbReference>
<organism evidence="6 7">
    <name type="scientific">Adlercreutzia equolifaciens subsp. celatus DSM 18785</name>
    <dbReference type="NCBI Taxonomy" id="1121021"/>
    <lineage>
        <taxon>Bacteria</taxon>
        <taxon>Bacillati</taxon>
        <taxon>Actinomycetota</taxon>
        <taxon>Coriobacteriia</taxon>
        <taxon>Eggerthellales</taxon>
        <taxon>Eggerthellaceae</taxon>
        <taxon>Adlercreutzia</taxon>
    </lineage>
</organism>
<feature type="transmembrane region" description="Helical" evidence="4">
    <location>
        <begin position="88"/>
        <end position="111"/>
    </location>
</feature>
<dbReference type="Pfam" id="PF00196">
    <property type="entry name" value="GerE"/>
    <property type="match status" value="1"/>
</dbReference>
<dbReference type="GO" id="GO:0003677">
    <property type="term" value="F:DNA binding"/>
    <property type="evidence" value="ECO:0007669"/>
    <property type="project" value="UniProtKB-KW"/>
</dbReference>
<feature type="transmembrane region" description="Helical" evidence="4">
    <location>
        <begin position="55"/>
        <end position="76"/>
    </location>
</feature>
<feature type="transmembrane region" description="Helical" evidence="4">
    <location>
        <begin position="297"/>
        <end position="317"/>
    </location>
</feature>
<feature type="transmembrane region" description="Helical" evidence="4">
    <location>
        <begin position="274"/>
        <end position="291"/>
    </location>
</feature>
<keyword evidence="2" id="KW-0238">DNA-binding</keyword>
<feature type="transmembrane region" description="Helical" evidence="4">
    <location>
        <begin position="146"/>
        <end position="165"/>
    </location>
</feature>
<feature type="transmembrane region" description="Helical" evidence="4">
    <location>
        <begin position="21"/>
        <end position="43"/>
    </location>
</feature>
<dbReference type="GO" id="GO:0006355">
    <property type="term" value="P:regulation of DNA-templated transcription"/>
    <property type="evidence" value="ECO:0007669"/>
    <property type="project" value="InterPro"/>
</dbReference>
<name>A0A3N0AT91_9ACTN</name>
<feature type="domain" description="HTH luxR-type" evidence="5">
    <location>
        <begin position="410"/>
        <end position="476"/>
    </location>
</feature>
<dbReference type="InterPro" id="IPR000792">
    <property type="entry name" value="Tscrpt_reg_LuxR_C"/>
</dbReference>
<keyword evidence="1" id="KW-0805">Transcription regulation</keyword>
<dbReference type="AlphaFoldDB" id="A0A3N0AT91"/>
<evidence type="ECO:0000256" key="3">
    <source>
        <dbReference type="ARBA" id="ARBA00023163"/>
    </source>
</evidence>